<comment type="caution">
    <text evidence="1">The sequence shown here is derived from an EMBL/GenBank/DDBJ whole genome shotgun (WGS) entry which is preliminary data.</text>
</comment>
<keyword evidence="2" id="KW-1185">Reference proteome</keyword>
<evidence type="ECO:0000313" key="2">
    <source>
        <dbReference type="Proteomes" id="UP000823388"/>
    </source>
</evidence>
<dbReference type="AlphaFoldDB" id="A0A8T0W9S8"/>
<gene>
    <name evidence="1" type="ORF">PVAP13_2KG271374</name>
</gene>
<dbReference type="EMBL" id="CM029039">
    <property type="protein sequence ID" value="KAG2642094.1"/>
    <property type="molecule type" value="Genomic_DNA"/>
</dbReference>
<sequence>MAHFHREHITILDEREVRHYSDHFAGLLVLANISPPPTIPADATIDIDIGELHDALLNCTGVNLPIHNITRFLHSYVLVAHTKEEGTTILDVPLIHVEDYDLAITPWTSTYGSHRMDVDDILPPLPLTPTRRPRSPEPKNLQALSLVISGMPPHLFAMYWMLLPRMFENICQLRDVYADRSDYSLRANTFAPPGAIPRVAYVAVRKQEAGRNVLYMWSLWIQVIPHPPSHPDAFQYDEDVPSV</sequence>
<dbReference type="Proteomes" id="UP000823388">
    <property type="component" value="Chromosome 2K"/>
</dbReference>
<evidence type="ECO:0000313" key="1">
    <source>
        <dbReference type="EMBL" id="KAG2642094.1"/>
    </source>
</evidence>
<protein>
    <submittedName>
        <fullName evidence="1">Uncharacterized protein</fullName>
    </submittedName>
</protein>
<proteinExistence type="predicted"/>
<reference evidence="1" key="1">
    <citation type="submission" date="2020-05" db="EMBL/GenBank/DDBJ databases">
        <title>WGS assembly of Panicum virgatum.</title>
        <authorList>
            <person name="Lovell J.T."/>
            <person name="Jenkins J."/>
            <person name="Shu S."/>
            <person name="Juenger T.E."/>
            <person name="Schmutz J."/>
        </authorList>
    </citation>
    <scope>NUCLEOTIDE SEQUENCE</scope>
    <source>
        <strain evidence="1">AP13</strain>
    </source>
</reference>
<name>A0A8T0W9S8_PANVG</name>
<organism evidence="1 2">
    <name type="scientific">Panicum virgatum</name>
    <name type="common">Blackwell switchgrass</name>
    <dbReference type="NCBI Taxonomy" id="38727"/>
    <lineage>
        <taxon>Eukaryota</taxon>
        <taxon>Viridiplantae</taxon>
        <taxon>Streptophyta</taxon>
        <taxon>Embryophyta</taxon>
        <taxon>Tracheophyta</taxon>
        <taxon>Spermatophyta</taxon>
        <taxon>Magnoliopsida</taxon>
        <taxon>Liliopsida</taxon>
        <taxon>Poales</taxon>
        <taxon>Poaceae</taxon>
        <taxon>PACMAD clade</taxon>
        <taxon>Panicoideae</taxon>
        <taxon>Panicodae</taxon>
        <taxon>Paniceae</taxon>
        <taxon>Panicinae</taxon>
        <taxon>Panicum</taxon>
        <taxon>Panicum sect. Hiantes</taxon>
    </lineage>
</organism>
<accession>A0A8T0W9S8</accession>